<dbReference type="GO" id="GO:0008654">
    <property type="term" value="P:phospholipid biosynthetic process"/>
    <property type="evidence" value="ECO:0007669"/>
    <property type="project" value="TreeGrafter"/>
</dbReference>
<feature type="transmembrane region" description="Helical" evidence="2">
    <location>
        <begin position="348"/>
        <end position="372"/>
    </location>
</feature>
<keyword evidence="6" id="KW-1185">Reference proteome</keyword>
<proteinExistence type="predicted"/>
<dbReference type="InterPro" id="IPR052744">
    <property type="entry name" value="GPAT/DAPAT"/>
</dbReference>
<feature type="region of interest" description="Disordered" evidence="1">
    <location>
        <begin position="486"/>
        <end position="656"/>
    </location>
</feature>
<feature type="region of interest" description="Disordered" evidence="1">
    <location>
        <begin position="704"/>
        <end position="765"/>
    </location>
</feature>
<dbReference type="STRING" id="5288.A0A5C5FSY3"/>
<feature type="compositionally biased region" description="Acidic residues" evidence="1">
    <location>
        <begin position="535"/>
        <end position="548"/>
    </location>
</feature>
<dbReference type="InterPro" id="IPR002123">
    <property type="entry name" value="Plipid/glycerol_acylTrfase"/>
</dbReference>
<feature type="compositionally biased region" description="Basic and acidic residues" evidence="1">
    <location>
        <begin position="750"/>
        <end position="765"/>
    </location>
</feature>
<dbReference type="Pfam" id="PF01553">
    <property type="entry name" value="Acyltransferase"/>
    <property type="match status" value="1"/>
</dbReference>
<sequence>MPAAASFGPTHTFLRGLAAYAFASFWHRVLVLAADDDSEGGAHEGPEERVPSEGTPCIVVANHWNSAADVAVLSCYFPHYRKLHYWAKSTLFAPGLPRKILLDAGNIPVDRKTKDNQKLFAASFDALKCGEAIAVFPEGGSETVHELPPLKDGASWAALEYAKNLRDPAQRRTFSDGTTCDSEPVDVVICIAGIAYSDKTKYRSCATMEFGPNISVAPYVDEFLESPKAAVKKLTARIHAELRKVTVNAPDWESRHAAMMARKILWPDDRRLPLENLRKIDQTLVDLFASPEPSRSLRRLRRLLNTYRDALHSTGLSHLSLSSLPLPATLDPDVPHPLPTRFRVLGSVLLSTLSCLVRLPFFLLPLVVHLPVYTFARYASSGALEEDQAQNKVAIGLVLALATYAALFAVVCALLWTSITWGGAIVVALVGTIAFVAYHNRLVDANYRQFQRLSALWTVLFALWTPVARSEAEHFLHSVHPSLMTPSPGIRLRNSSDNPYAEDDEGAHTGDESDRRGLLSGAADVGRSDGFVLGDGDDDDDDDETDGEAEGKPRSHRRGPPQPSPALFSEQDRLLGGPSRPSSSHSRNGSRARSGSSPGPPPPRDLPPAEAGATRIEMPALGSGVTPAEERSPASTSSAAQGSSRPRTRRWGTGRSARQVRELLHLRAQTVQLLRALLFPLLDADDSDYDDAAAQLEEVRVDRASASGHAPVAMARRRSLSSASSTGGPSAPASAATNGTASGVPLLTRLPDRDSTGAPVSERELASRALAREVGQRMRELGWRAKGGAGALGGGGGGGGERGR</sequence>
<feature type="transmembrane region" description="Helical" evidence="2">
    <location>
        <begin position="422"/>
        <end position="438"/>
    </location>
</feature>
<evidence type="ECO:0000256" key="2">
    <source>
        <dbReference type="SAM" id="Phobius"/>
    </source>
</evidence>
<dbReference type="SMART" id="SM00563">
    <property type="entry name" value="PlsC"/>
    <property type="match status" value="1"/>
</dbReference>
<dbReference type="PANTHER" id="PTHR31605">
    <property type="entry name" value="GLYCEROL-3-PHOSPHATE O-ACYLTRANSFERASE 1"/>
    <property type="match status" value="1"/>
</dbReference>
<keyword evidence="5" id="KW-0808">Transferase</keyword>
<feature type="region of interest" description="Disordered" evidence="1">
    <location>
        <begin position="781"/>
        <end position="804"/>
    </location>
</feature>
<keyword evidence="2" id="KW-0812">Transmembrane</keyword>
<dbReference type="SUPFAM" id="SSF69593">
    <property type="entry name" value="Glycerol-3-phosphate (1)-acyltransferase"/>
    <property type="match status" value="1"/>
</dbReference>
<feature type="compositionally biased region" description="Low complexity" evidence="1">
    <location>
        <begin position="576"/>
        <end position="597"/>
    </location>
</feature>
<accession>A0A5C5FSY3</accession>
<keyword evidence="3" id="KW-0732">Signal</keyword>
<feature type="signal peptide" evidence="3">
    <location>
        <begin position="1"/>
        <end position="33"/>
    </location>
</feature>
<name>A0A5C5FSY3_9BASI</name>
<dbReference type="PANTHER" id="PTHR31605:SF0">
    <property type="entry name" value="GLYCEROL-3-PHOSPHATE O-ACYLTRANSFERASE 1"/>
    <property type="match status" value="1"/>
</dbReference>
<dbReference type="Proteomes" id="UP000311382">
    <property type="component" value="Unassembled WGS sequence"/>
</dbReference>
<dbReference type="EMBL" id="SOZI01000099">
    <property type="protein sequence ID" value="TNY19332.1"/>
    <property type="molecule type" value="Genomic_DNA"/>
</dbReference>
<evidence type="ECO:0000256" key="3">
    <source>
        <dbReference type="SAM" id="SignalP"/>
    </source>
</evidence>
<feature type="domain" description="Phospholipid/glycerol acyltransferase" evidence="4">
    <location>
        <begin position="57"/>
        <end position="197"/>
    </location>
</feature>
<evidence type="ECO:0000256" key="1">
    <source>
        <dbReference type="SAM" id="MobiDB-lite"/>
    </source>
</evidence>
<feature type="compositionally biased region" description="Basic and acidic residues" evidence="1">
    <location>
        <begin position="506"/>
        <end position="517"/>
    </location>
</feature>
<feature type="compositionally biased region" description="Polar residues" evidence="1">
    <location>
        <begin position="633"/>
        <end position="645"/>
    </location>
</feature>
<dbReference type="OrthoDB" id="1044435at2759"/>
<protein>
    <submittedName>
        <fullName evidence="5">Glycerol-3-phosphate-acyltransferase</fullName>
    </submittedName>
</protein>
<feature type="chain" id="PRO_5022790124" evidence="3">
    <location>
        <begin position="34"/>
        <end position="804"/>
    </location>
</feature>
<evidence type="ECO:0000259" key="4">
    <source>
        <dbReference type="SMART" id="SM00563"/>
    </source>
</evidence>
<keyword evidence="5" id="KW-0012">Acyltransferase</keyword>
<dbReference type="GO" id="GO:0004366">
    <property type="term" value="F:glycerol-3-phosphate O-acyltransferase activity"/>
    <property type="evidence" value="ECO:0007669"/>
    <property type="project" value="TreeGrafter"/>
</dbReference>
<organism evidence="5 6">
    <name type="scientific">Rhodotorula diobovata</name>
    <dbReference type="NCBI Taxonomy" id="5288"/>
    <lineage>
        <taxon>Eukaryota</taxon>
        <taxon>Fungi</taxon>
        <taxon>Dikarya</taxon>
        <taxon>Basidiomycota</taxon>
        <taxon>Pucciniomycotina</taxon>
        <taxon>Microbotryomycetes</taxon>
        <taxon>Sporidiobolales</taxon>
        <taxon>Sporidiobolaceae</taxon>
        <taxon>Rhodotorula</taxon>
    </lineage>
</organism>
<feature type="compositionally biased region" description="Gly residues" evidence="1">
    <location>
        <begin position="785"/>
        <end position="804"/>
    </location>
</feature>
<evidence type="ECO:0000313" key="5">
    <source>
        <dbReference type="EMBL" id="TNY19332.1"/>
    </source>
</evidence>
<feature type="transmembrane region" description="Helical" evidence="2">
    <location>
        <begin position="393"/>
        <end position="416"/>
    </location>
</feature>
<gene>
    <name evidence="5" type="ORF">DMC30DRAFT_379125</name>
</gene>
<feature type="compositionally biased region" description="Low complexity" evidence="1">
    <location>
        <begin position="720"/>
        <end position="742"/>
    </location>
</feature>
<keyword evidence="2" id="KW-1133">Transmembrane helix</keyword>
<feature type="transmembrane region" description="Helical" evidence="2">
    <location>
        <begin position="450"/>
        <end position="467"/>
    </location>
</feature>
<reference evidence="5 6" key="1">
    <citation type="submission" date="2019-03" db="EMBL/GenBank/DDBJ databases">
        <title>Rhodosporidium diobovatum UCD-FST 08-225 genome sequencing, assembly, and annotation.</title>
        <authorList>
            <person name="Fakankun I.U."/>
            <person name="Fristensky B."/>
            <person name="Levin D.B."/>
        </authorList>
    </citation>
    <scope>NUCLEOTIDE SEQUENCE [LARGE SCALE GENOMIC DNA]</scope>
    <source>
        <strain evidence="5 6">UCD-FST 08-225</strain>
    </source>
</reference>
<keyword evidence="2" id="KW-0472">Membrane</keyword>
<evidence type="ECO:0000313" key="6">
    <source>
        <dbReference type="Proteomes" id="UP000311382"/>
    </source>
</evidence>
<dbReference type="GO" id="GO:0016287">
    <property type="term" value="F:glycerone-phosphate O-acyltransferase activity"/>
    <property type="evidence" value="ECO:0007669"/>
    <property type="project" value="TreeGrafter"/>
</dbReference>
<comment type="caution">
    <text evidence="5">The sequence shown here is derived from an EMBL/GenBank/DDBJ whole genome shotgun (WGS) entry which is preliminary data.</text>
</comment>
<dbReference type="AlphaFoldDB" id="A0A5C5FSY3"/>